<proteinExistence type="predicted"/>
<evidence type="ECO:0000313" key="2">
    <source>
        <dbReference type="Proteomes" id="UP000092462"/>
    </source>
</evidence>
<dbReference type="VEuPathDB" id="VectorBase:PPAI010136"/>
<sequence length="79" mass="9769">MVKVQMHFRTPWDSFWMEIIMIARLFVYFANFFMCKIWIDQVHVKIEMSRDVMYTFVFFVGTKKTITKMFKQQSDLRPQ</sequence>
<dbReference type="AlphaFoldDB" id="A0A1B0GQP7"/>
<organism evidence="1 2">
    <name type="scientific">Phlebotomus papatasi</name>
    <name type="common">Sandfly</name>
    <dbReference type="NCBI Taxonomy" id="29031"/>
    <lineage>
        <taxon>Eukaryota</taxon>
        <taxon>Metazoa</taxon>
        <taxon>Ecdysozoa</taxon>
        <taxon>Arthropoda</taxon>
        <taxon>Hexapoda</taxon>
        <taxon>Insecta</taxon>
        <taxon>Pterygota</taxon>
        <taxon>Neoptera</taxon>
        <taxon>Endopterygota</taxon>
        <taxon>Diptera</taxon>
        <taxon>Nematocera</taxon>
        <taxon>Psychodoidea</taxon>
        <taxon>Psychodidae</taxon>
        <taxon>Phlebotomus</taxon>
        <taxon>Phlebotomus</taxon>
    </lineage>
</organism>
<dbReference type="EMBL" id="AJVK01017813">
    <property type="status" value="NOT_ANNOTATED_CDS"/>
    <property type="molecule type" value="Genomic_DNA"/>
</dbReference>
<protein>
    <submittedName>
        <fullName evidence="1">Uncharacterized protein</fullName>
    </submittedName>
</protein>
<reference evidence="1" key="1">
    <citation type="submission" date="2022-08" db="UniProtKB">
        <authorList>
            <consortium name="EnsemblMetazoa"/>
        </authorList>
    </citation>
    <scope>IDENTIFICATION</scope>
    <source>
        <strain evidence="1">Israel</strain>
    </source>
</reference>
<name>A0A1B0GQP7_PHLPP</name>
<dbReference type="EnsemblMetazoa" id="PPAI010136-RA">
    <property type="protein sequence ID" value="PPAI010136-PA"/>
    <property type="gene ID" value="PPAI010136"/>
</dbReference>
<dbReference type="Proteomes" id="UP000092462">
    <property type="component" value="Unassembled WGS sequence"/>
</dbReference>
<keyword evidence="2" id="KW-1185">Reference proteome</keyword>
<accession>A0A1B0GQP7</accession>
<evidence type="ECO:0000313" key="1">
    <source>
        <dbReference type="EnsemblMetazoa" id="PPAI010136-PA"/>
    </source>
</evidence>